<comment type="caution">
    <text evidence="2">The sequence shown here is derived from an EMBL/GenBank/DDBJ whole genome shotgun (WGS) entry which is preliminary data.</text>
</comment>
<evidence type="ECO:0000313" key="3">
    <source>
        <dbReference type="Proteomes" id="UP001232755"/>
    </source>
</evidence>
<name>A0ABU0QEN7_9ACTN</name>
<gene>
    <name evidence="2" type="ORF">QF034_000081</name>
</gene>
<evidence type="ECO:0000256" key="1">
    <source>
        <dbReference type="SAM" id="MobiDB-lite"/>
    </source>
</evidence>
<protein>
    <submittedName>
        <fullName evidence="2">Secreted PhoX family phosphatase</fullName>
    </submittedName>
</protein>
<dbReference type="Pfam" id="PF05787">
    <property type="entry name" value="PhoX"/>
    <property type="match status" value="1"/>
</dbReference>
<proteinExistence type="predicted"/>
<feature type="region of interest" description="Disordered" evidence="1">
    <location>
        <begin position="1"/>
        <end position="41"/>
    </location>
</feature>
<accession>A0ABU0QEN7</accession>
<dbReference type="EMBL" id="JAUSYP010000001">
    <property type="protein sequence ID" value="MDQ0745850.1"/>
    <property type="molecule type" value="Genomic_DNA"/>
</dbReference>
<feature type="compositionally biased region" description="Low complexity" evidence="1">
    <location>
        <begin position="22"/>
        <end position="37"/>
    </location>
</feature>
<dbReference type="InterPro" id="IPR008557">
    <property type="entry name" value="PhoX"/>
</dbReference>
<feature type="compositionally biased region" description="Basic residues" evidence="1">
    <location>
        <begin position="1"/>
        <end position="21"/>
    </location>
</feature>
<organism evidence="2 3">
    <name type="scientific">Streptomyces africanus</name>
    <dbReference type="NCBI Taxonomy" id="231024"/>
    <lineage>
        <taxon>Bacteria</taxon>
        <taxon>Bacillati</taxon>
        <taxon>Actinomycetota</taxon>
        <taxon>Actinomycetes</taxon>
        <taxon>Kitasatosporales</taxon>
        <taxon>Streptomycetaceae</taxon>
        <taxon>Streptomyces</taxon>
    </lineage>
</organism>
<dbReference type="Proteomes" id="UP001232755">
    <property type="component" value="Unassembled WGS sequence"/>
</dbReference>
<evidence type="ECO:0000313" key="2">
    <source>
        <dbReference type="EMBL" id="MDQ0745850.1"/>
    </source>
</evidence>
<keyword evidence="3" id="KW-1185">Reference proteome</keyword>
<sequence length="76" mass="8573">MCARSCHRHHVHLARRTRRRPASPTARAGSTSSGSTTDNYRILSDSTRNYADGATPWNTWLSCEETSRGYVYESDP</sequence>
<reference evidence="2 3" key="1">
    <citation type="submission" date="2023-07" db="EMBL/GenBank/DDBJ databases">
        <title>Comparative genomics of wheat-associated soil bacteria to identify genetic determinants of phenazine resistance.</title>
        <authorList>
            <person name="Mouncey N."/>
        </authorList>
    </citation>
    <scope>NUCLEOTIDE SEQUENCE [LARGE SCALE GENOMIC DNA]</scope>
    <source>
        <strain evidence="2 3">B3I12</strain>
    </source>
</reference>